<dbReference type="InterPro" id="IPR010998">
    <property type="entry name" value="Integrase_recombinase_N"/>
</dbReference>
<reference evidence="5" key="1">
    <citation type="submission" date="2023-07" db="EMBL/GenBank/DDBJ databases">
        <title>Novel Mycoplasma species identified in domestic and wild animals.</title>
        <authorList>
            <person name="Volokhov D.V."/>
            <person name="Furtak V.A."/>
            <person name="Zagorodnyaya T.A."/>
        </authorList>
    </citation>
    <scope>NUCLEOTIDE SEQUENCE [LARGE SCALE GENOMIC DNA]</scope>
    <source>
        <strain evidence="5">92-19</strain>
    </source>
</reference>
<protein>
    <submittedName>
        <fullName evidence="4">Arm DNA-binding domain-containing protein</fullName>
    </submittedName>
</protein>
<dbReference type="Gene3D" id="1.10.150.130">
    <property type="match status" value="1"/>
</dbReference>
<feature type="domain" description="AP2-like integrase N-terminal" evidence="2">
    <location>
        <begin position="9"/>
        <end position="47"/>
    </location>
</feature>
<feature type="domain" description="Integrase SAM-like N-terminal" evidence="3">
    <location>
        <begin position="60"/>
        <end position="116"/>
    </location>
</feature>
<evidence type="ECO:0000259" key="3">
    <source>
        <dbReference type="Pfam" id="PF14659"/>
    </source>
</evidence>
<dbReference type="InterPro" id="IPR028259">
    <property type="entry name" value="AP2-like_int_N"/>
</dbReference>
<dbReference type="GO" id="GO:0003677">
    <property type="term" value="F:DNA binding"/>
    <property type="evidence" value="ECO:0007669"/>
    <property type="project" value="UniProtKB-KW"/>
</dbReference>
<dbReference type="Pfam" id="PF14659">
    <property type="entry name" value="Phage_int_SAM_3"/>
    <property type="match status" value="1"/>
</dbReference>
<evidence type="ECO:0000256" key="1">
    <source>
        <dbReference type="ARBA" id="ARBA00023125"/>
    </source>
</evidence>
<sequence length="192" mass="23180">MIGKKKSFWYFRIRVYDYVQGKNIDVYRSGFNTKKEASEAAHEYAKSFEPKTEQYSINSTFDDVYNEYLEIRKKKIKITAYYNELPTLNKHILSFFTGIKIRQISKQLFDRWIKEMTTKKLSISYKNQILNTLKQIAVLVRRRYKMDLQLIEEEPLFRSDEYKDNEKKIYTLEQAQKLIDATDDVFIEHYSL</sequence>
<dbReference type="InterPro" id="IPR011010">
    <property type="entry name" value="DNA_brk_join_enz"/>
</dbReference>
<keyword evidence="5" id="KW-1185">Reference proteome</keyword>
<dbReference type="RefSeq" id="WP_262096266.1">
    <property type="nucleotide sequence ID" value="NZ_JAOEGN010000007.1"/>
</dbReference>
<dbReference type="EMBL" id="JAOEGN010000007">
    <property type="protein sequence ID" value="MCU0105005.1"/>
    <property type="molecule type" value="Genomic_DNA"/>
</dbReference>
<keyword evidence="1 4" id="KW-0238">DNA-binding</keyword>
<evidence type="ECO:0000259" key="2">
    <source>
        <dbReference type="Pfam" id="PF14657"/>
    </source>
</evidence>
<evidence type="ECO:0000313" key="5">
    <source>
        <dbReference type="Proteomes" id="UP001209076"/>
    </source>
</evidence>
<dbReference type="Proteomes" id="UP001209076">
    <property type="component" value="Unassembled WGS sequence"/>
</dbReference>
<evidence type="ECO:0000313" key="4">
    <source>
        <dbReference type="EMBL" id="MCU0105005.1"/>
    </source>
</evidence>
<name>A0ABT2PVY4_9MOLU</name>
<comment type="caution">
    <text evidence="4">The sequence shown here is derived from an EMBL/GenBank/DDBJ whole genome shotgun (WGS) entry which is preliminary data.</text>
</comment>
<accession>A0ABT2PVY4</accession>
<dbReference type="Pfam" id="PF14657">
    <property type="entry name" value="Arm-DNA-bind_4"/>
    <property type="match status" value="1"/>
</dbReference>
<gene>
    <name evidence="4" type="ORF">N7603_04980</name>
</gene>
<organism evidence="4 5">
    <name type="scientific">Paracholeplasma vituli</name>
    <dbReference type="NCBI Taxonomy" id="69473"/>
    <lineage>
        <taxon>Bacteria</taxon>
        <taxon>Bacillati</taxon>
        <taxon>Mycoplasmatota</taxon>
        <taxon>Mollicutes</taxon>
        <taxon>Acholeplasmatales</taxon>
        <taxon>Acholeplasmataceae</taxon>
        <taxon>Paracholeplasma</taxon>
    </lineage>
</organism>
<proteinExistence type="predicted"/>
<dbReference type="SUPFAM" id="SSF56349">
    <property type="entry name" value="DNA breaking-rejoining enzymes"/>
    <property type="match status" value="1"/>
</dbReference>
<dbReference type="InterPro" id="IPR004107">
    <property type="entry name" value="Integrase_SAM-like_N"/>
</dbReference>